<evidence type="ECO:0000313" key="6">
    <source>
        <dbReference type="EMBL" id="EGA67325.1"/>
    </source>
</evidence>
<organism evidence="6 7">
    <name type="scientific">Vibrio brasiliensis LMG 20546</name>
    <dbReference type="NCBI Taxonomy" id="945543"/>
    <lineage>
        <taxon>Bacteria</taxon>
        <taxon>Pseudomonadati</taxon>
        <taxon>Pseudomonadota</taxon>
        <taxon>Gammaproteobacteria</taxon>
        <taxon>Vibrionales</taxon>
        <taxon>Vibrionaceae</taxon>
        <taxon>Vibrio</taxon>
        <taxon>Vibrio oreintalis group</taxon>
    </lineage>
</organism>
<comment type="caution">
    <text evidence="6">The sequence shown here is derived from an EMBL/GenBank/DDBJ whole genome shotgun (WGS) entry which is preliminary data.</text>
</comment>
<gene>
    <name evidence="6" type="ORF">VIBR0546_08877</name>
</gene>
<accession>E8LPQ4</accession>
<keyword evidence="2" id="KW-0238">DNA-binding</keyword>
<dbReference type="SUPFAM" id="SSF46894">
    <property type="entry name" value="C-terminal effector domain of the bipartite response regulators"/>
    <property type="match status" value="1"/>
</dbReference>
<dbReference type="InterPro" id="IPR011006">
    <property type="entry name" value="CheY-like_superfamily"/>
</dbReference>
<dbReference type="InterPro" id="IPR001789">
    <property type="entry name" value="Sig_transdc_resp-reg_receiver"/>
</dbReference>
<reference evidence="6 7" key="1">
    <citation type="journal article" date="2012" name="Int. J. Syst. Evol. Microbiol.">
        <title>Vibrio caribbeanicus sp. nov., isolated from the marine sponge Scleritoderma cyanea.</title>
        <authorList>
            <person name="Hoffmann M."/>
            <person name="Monday S.R."/>
            <person name="Allard M.W."/>
            <person name="Strain E.A."/>
            <person name="Whittaker P."/>
            <person name="Naum M."/>
            <person name="McCarthy P.J."/>
            <person name="Lopez J.V."/>
            <person name="Fischer M."/>
            <person name="Brown E.W."/>
        </authorList>
    </citation>
    <scope>NUCLEOTIDE SEQUENCE [LARGE SCALE GENOMIC DNA]</scope>
    <source>
        <strain evidence="6 7">LMG 20546</strain>
    </source>
</reference>
<dbReference type="PROSITE" id="PS50110">
    <property type="entry name" value="RESPONSE_REGULATORY"/>
    <property type="match status" value="1"/>
</dbReference>
<dbReference type="InterPro" id="IPR051015">
    <property type="entry name" value="EvgA-like"/>
</dbReference>
<feature type="domain" description="Response regulatory" evidence="5">
    <location>
        <begin position="11"/>
        <end position="127"/>
    </location>
</feature>
<dbReference type="PANTHER" id="PTHR45566:SF1">
    <property type="entry name" value="HTH-TYPE TRANSCRIPTIONAL REGULATOR YHJB-RELATED"/>
    <property type="match status" value="1"/>
</dbReference>
<dbReference type="SMART" id="SM00448">
    <property type="entry name" value="REC"/>
    <property type="match status" value="1"/>
</dbReference>
<keyword evidence="7" id="KW-1185">Reference proteome</keyword>
<dbReference type="InterPro" id="IPR036388">
    <property type="entry name" value="WH-like_DNA-bd_sf"/>
</dbReference>
<dbReference type="Proteomes" id="UP000004371">
    <property type="component" value="Unassembled WGS sequence"/>
</dbReference>
<evidence type="ECO:0000256" key="2">
    <source>
        <dbReference type="ARBA" id="ARBA00023125"/>
    </source>
</evidence>
<dbReference type="SMART" id="SM00421">
    <property type="entry name" value="HTH_LUXR"/>
    <property type="match status" value="1"/>
</dbReference>
<dbReference type="Gene3D" id="1.10.10.10">
    <property type="entry name" value="Winged helix-like DNA-binding domain superfamily/Winged helix DNA-binding domain"/>
    <property type="match status" value="1"/>
</dbReference>
<dbReference type="PANTHER" id="PTHR45566">
    <property type="entry name" value="HTH-TYPE TRANSCRIPTIONAL REGULATOR YHJB-RELATED"/>
    <property type="match status" value="1"/>
</dbReference>
<evidence type="ECO:0000259" key="4">
    <source>
        <dbReference type="PROSITE" id="PS50043"/>
    </source>
</evidence>
<evidence type="ECO:0000259" key="5">
    <source>
        <dbReference type="PROSITE" id="PS50110"/>
    </source>
</evidence>
<dbReference type="PRINTS" id="PR00038">
    <property type="entry name" value="HTHLUXR"/>
</dbReference>
<dbReference type="SUPFAM" id="SSF52172">
    <property type="entry name" value="CheY-like"/>
    <property type="match status" value="1"/>
</dbReference>
<dbReference type="EMBL" id="AEVS01000013">
    <property type="protein sequence ID" value="EGA67325.1"/>
    <property type="molecule type" value="Genomic_DNA"/>
</dbReference>
<dbReference type="Gene3D" id="3.40.50.2300">
    <property type="match status" value="1"/>
</dbReference>
<dbReference type="PROSITE" id="PS00622">
    <property type="entry name" value="HTH_LUXR_1"/>
    <property type="match status" value="1"/>
</dbReference>
<dbReference type="InterPro" id="IPR058245">
    <property type="entry name" value="NreC/VraR/RcsB-like_REC"/>
</dbReference>
<dbReference type="GO" id="GO:0006355">
    <property type="term" value="P:regulation of DNA-templated transcription"/>
    <property type="evidence" value="ECO:0007669"/>
    <property type="project" value="InterPro"/>
</dbReference>
<dbReference type="AlphaFoldDB" id="E8LPQ4"/>
<dbReference type="CDD" id="cd06170">
    <property type="entry name" value="LuxR_C_like"/>
    <property type="match status" value="1"/>
</dbReference>
<evidence type="ECO:0000313" key="7">
    <source>
        <dbReference type="Proteomes" id="UP000004371"/>
    </source>
</evidence>
<dbReference type="GO" id="GO:0003677">
    <property type="term" value="F:DNA binding"/>
    <property type="evidence" value="ECO:0007669"/>
    <property type="project" value="UniProtKB-KW"/>
</dbReference>
<dbReference type="PROSITE" id="PS50043">
    <property type="entry name" value="HTH_LUXR_2"/>
    <property type="match status" value="1"/>
</dbReference>
<protein>
    <submittedName>
        <fullName evidence="6">Putative fimbrial protein Z, transcriptional regulator</fullName>
    </submittedName>
</protein>
<evidence type="ECO:0000256" key="3">
    <source>
        <dbReference type="PROSITE-ProRule" id="PRU00169"/>
    </source>
</evidence>
<dbReference type="InterPro" id="IPR000792">
    <property type="entry name" value="Tscrpt_reg_LuxR_C"/>
</dbReference>
<name>E8LPQ4_9VIBR</name>
<dbReference type="Pfam" id="PF00196">
    <property type="entry name" value="GerE"/>
    <property type="match status" value="1"/>
</dbReference>
<dbReference type="OrthoDB" id="9796655at2"/>
<evidence type="ECO:0000256" key="1">
    <source>
        <dbReference type="ARBA" id="ARBA00022553"/>
    </source>
</evidence>
<feature type="modified residue" description="4-aspartylphosphate" evidence="3">
    <location>
        <position position="62"/>
    </location>
</feature>
<proteinExistence type="predicted"/>
<keyword evidence="1 3" id="KW-0597">Phosphoprotein</keyword>
<dbReference type="GO" id="GO:0000160">
    <property type="term" value="P:phosphorelay signal transduction system"/>
    <property type="evidence" value="ECO:0007669"/>
    <property type="project" value="InterPro"/>
</dbReference>
<dbReference type="STRING" id="945543.VIBR0546_08877"/>
<feature type="domain" description="HTH luxR-type" evidence="4">
    <location>
        <begin position="140"/>
        <end position="205"/>
    </location>
</feature>
<dbReference type="RefSeq" id="WP_006877814.1">
    <property type="nucleotide sequence ID" value="NZ_AEVS01000013.1"/>
</dbReference>
<dbReference type="eggNOG" id="COG2197">
    <property type="taxonomic scope" value="Bacteria"/>
</dbReference>
<sequence length="209" mass="23345">MFRSNGLEKNNVLIYDDHPIVCESLKIILSRIKSVDNIICTSNYKQAISIISAQDFDLLILDVNLDSADGFQFFRRAKSHGYSGKTVFLSCNGQDYCSKVAYELGANGYIDKSESQEVIVNALETVLSGYNFFKSSQRDISSKTPKLSNREVMVLNYLLQGKSNNDVSNILGLSPKTVSTYKRRILDKYGVSSVIELIEVSKREAIVGD</sequence>
<dbReference type="Pfam" id="PF00072">
    <property type="entry name" value="Response_reg"/>
    <property type="match status" value="1"/>
</dbReference>
<dbReference type="InterPro" id="IPR016032">
    <property type="entry name" value="Sig_transdc_resp-reg_C-effctor"/>
</dbReference>
<dbReference type="CDD" id="cd17535">
    <property type="entry name" value="REC_NarL-like"/>
    <property type="match status" value="1"/>
</dbReference>